<keyword evidence="9" id="KW-1185">Reference proteome</keyword>
<dbReference type="InterPro" id="IPR055361">
    <property type="entry name" value="tRNA_methyltr_TrmB_bact"/>
</dbReference>
<dbReference type="NCBIfam" id="TIGR00091">
    <property type="entry name" value="tRNA (guanosine(46)-N7)-methyltransferase TrmB"/>
    <property type="match status" value="1"/>
</dbReference>
<dbReference type="GO" id="GO:0008176">
    <property type="term" value="F:tRNA (guanine(46)-N7)-methyltransferase activity"/>
    <property type="evidence" value="ECO:0007669"/>
    <property type="project" value="UniProtKB-UniRule"/>
</dbReference>
<dbReference type="HOGENOM" id="CLU_050910_2_1_14"/>
<evidence type="ECO:0000256" key="1">
    <source>
        <dbReference type="ARBA" id="ARBA00000142"/>
    </source>
</evidence>
<comment type="catalytic activity">
    <reaction evidence="1 7">
        <text>guanosine(46) in tRNA + S-adenosyl-L-methionine = N(7)-methylguanosine(46) in tRNA + S-adenosyl-L-homocysteine</text>
        <dbReference type="Rhea" id="RHEA:42708"/>
        <dbReference type="Rhea" id="RHEA-COMP:10188"/>
        <dbReference type="Rhea" id="RHEA-COMP:10189"/>
        <dbReference type="ChEBI" id="CHEBI:57856"/>
        <dbReference type="ChEBI" id="CHEBI:59789"/>
        <dbReference type="ChEBI" id="CHEBI:74269"/>
        <dbReference type="ChEBI" id="CHEBI:74480"/>
        <dbReference type="EC" id="2.1.1.33"/>
    </reaction>
</comment>
<dbReference type="eggNOG" id="COG0220">
    <property type="taxonomic scope" value="Bacteria"/>
</dbReference>
<feature type="binding site" evidence="7">
    <location>
        <position position="120"/>
    </location>
    <ligand>
        <name>S-adenosyl-L-methionine</name>
        <dbReference type="ChEBI" id="CHEBI:59789"/>
    </ligand>
</feature>
<gene>
    <name evidence="7 8" type="primary">trmB</name>
    <name evidence="8" type="ORF">SSABA_v1c00750</name>
</gene>
<dbReference type="SUPFAM" id="SSF53335">
    <property type="entry name" value="S-adenosyl-L-methionine-dependent methyltransferases"/>
    <property type="match status" value="1"/>
</dbReference>
<dbReference type="HAMAP" id="MF_01057">
    <property type="entry name" value="tRNA_methyltr_TrmB"/>
    <property type="match status" value="1"/>
</dbReference>
<feature type="binding site" evidence="7">
    <location>
        <position position="124"/>
    </location>
    <ligand>
        <name>substrate</name>
    </ligand>
</feature>
<dbReference type="InterPro" id="IPR029063">
    <property type="entry name" value="SAM-dependent_MTases_sf"/>
</dbReference>
<dbReference type="EMBL" id="CP006934">
    <property type="protein sequence ID" value="AHI53487.1"/>
    <property type="molecule type" value="Genomic_DNA"/>
</dbReference>
<evidence type="ECO:0000256" key="5">
    <source>
        <dbReference type="ARBA" id="ARBA00022691"/>
    </source>
</evidence>
<keyword evidence="6 7" id="KW-0819">tRNA processing</keyword>
<dbReference type="NCBIfam" id="NF001080">
    <property type="entry name" value="PRK00121.2-2"/>
    <property type="match status" value="1"/>
</dbReference>
<dbReference type="Gene3D" id="3.40.50.150">
    <property type="entry name" value="Vaccinia Virus protein VP39"/>
    <property type="match status" value="1"/>
</dbReference>
<comment type="similarity">
    <text evidence="7">Belongs to the class I-like SAM-binding methyltransferase superfamily. TrmB family.</text>
</comment>
<evidence type="ECO:0000256" key="2">
    <source>
        <dbReference type="ARBA" id="ARBA00003015"/>
    </source>
</evidence>
<dbReference type="RefSeq" id="WP_025250627.1">
    <property type="nucleotide sequence ID" value="NZ_CP006934.1"/>
</dbReference>
<evidence type="ECO:0000256" key="4">
    <source>
        <dbReference type="ARBA" id="ARBA00022679"/>
    </source>
</evidence>
<dbReference type="PANTHER" id="PTHR23417">
    <property type="entry name" value="3-DEOXY-D-MANNO-OCTULOSONIC-ACID TRANSFERASE/TRNA GUANINE-N 7 - -METHYLTRANSFERASE"/>
    <property type="match status" value="1"/>
</dbReference>
<evidence type="ECO:0000256" key="3">
    <source>
        <dbReference type="ARBA" id="ARBA00022603"/>
    </source>
</evidence>
<feature type="binding site" evidence="7">
    <location>
        <position position="156"/>
    </location>
    <ligand>
        <name>substrate</name>
    </ligand>
</feature>
<accession>W6A8Z7</accession>
<name>W6A8Z7_9MOLU</name>
<dbReference type="OrthoDB" id="9802090at2"/>
<dbReference type="UniPathway" id="UPA00989"/>
<keyword evidence="5 7" id="KW-0949">S-adenosyl-L-methionine</keyword>
<dbReference type="AlphaFoldDB" id="W6A8Z7"/>
<comment type="caution">
    <text evidence="7">Lacks conserved residue(s) required for the propagation of feature annotation.</text>
</comment>
<protein>
    <recommendedName>
        <fullName evidence="7">tRNA (guanine-N(7)-)-methyltransferase</fullName>
        <ecNumber evidence="7">2.1.1.33</ecNumber>
    </recommendedName>
    <alternativeName>
        <fullName evidence="7">tRNA (guanine(46)-N(7))-methyltransferase</fullName>
    </alternativeName>
    <alternativeName>
        <fullName evidence="7">tRNA(m7G46)-methyltransferase</fullName>
    </alternativeName>
</protein>
<organism evidence="8 9">
    <name type="scientific">Spiroplasma sabaudiense Ar-1343</name>
    <dbReference type="NCBI Taxonomy" id="1276257"/>
    <lineage>
        <taxon>Bacteria</taxon>
        <taxon>Bacillati</taxon>
        <taxon>Mycoplasmatota</taxon>
        <taxon>Mollicutes</taxon>
        <taxon>Entomoplasmatales</taxon>
        <taxon>Spiroplasmataceae</taxon>
        <taxon>Spiroplasma</taxon>
    </lineage>
</organism>
<feature type="binding site" evidence="7">
    <location>
        <position position="44"/>
    </location>
    <ligand>
        <name>S-adenosyl-L-methionine</name>
        <dbReference type="ChEBI" id="CHEBI:59789"/>
    </ligand>
</feature>
<dbReference type="PATRIC" id="fig|1276257.3.peg.77"/>
<evidence type="ECO:0000256" key="6">
    <source>
        <dbReference type="ARBA" id="ARBA00022694"/>
    </source>
</evidence>
<evidence type="ECO:0000256" key="7">
    <source>
        <dbReference type="HAMAP-Rule" id="MF_01057"/>
    </source>
</evidence>
<proteinExistence type="inferred from homology"/>
<comment type="function">
    <text evidence="2 7">Catalyzes the formation of N(7)-methylguanine at position 46 (m7G46) in tRNA.</text>
</comment>
<keyword evidence="4 7" id="KW-0808">Transferase</keyword>
<dbReference type="STRING" id="1276257.SSABA_v1c00750"/>
<sequence length="216" mass="25316">MRLRNKSWTSAFLKEHNEWLLQPNKLSPISSEKNFNNFKPLSLEIGCGKGQFITQLAKLNPHENFVAMEKEATVVGVALKKTINLDPDLDNLKFLNHYAENLEDYFLTNSVKKIYLNFSDPWPKSRHAKKRLTFTTFLNTYEKILIPQGEIQIKTDNDKLYEFSLEMVALNNWKILKQSTDLYNDQNLLKDNIPTEYETKFHQLGKNINYLLITKN</sequence>
<reference evidence="8 9" key="1">
    <citation type="journal article" date="2014" name="Genome Biol. Evol.">
        <title>Molecular evolution of the substrate utilization strategies and putative virulence factors in mosquito-associated Spiroplasma species.</title>
        <authorList>
            <person name="Chang T.H."/>
            <person name="Lo W.S."/>
            <person name="Ku C."/>
            <person name="Chen L.L."/>
            <person name="Kuo C.H."/>
        </authorList>
    </citation>
    <scope>NUCLEOTIDE SEQUENCE [LARGE SCALE GENOMIC DNA]</scope>
    <source>
        <strain evidence="8">Ar-1343</strain>
    </source>
</reference>
<feature type="binding site" evidence="7">
    <location>
        <position position="69"/>
    </location>
    <ligand>
        <name>S-adenosyl-L-methionine</name>
        <dbReference type="ChEBI" id="CHEBI:59789"/>
    </ligand>
</feature>
<dbReference type="EC" id="2.1.1.33" evidence="7"/>
<keyword evidence="3 7" id="KW-0489">Methyltransferase</keyword>
<dbReference type="PANTHER" id="PTHR23417:SF14">
    <property type="entry name" value="PENTACOTRIPEPTIDE-REPEAT REGION OF PRORP DOMAIN-CONTAINING PROTEIN"/>
    <property type="match status" value="1"/>
</dbReference>
<feature type="binding site" evidence="7">
    <location>
        <begin position="195"/>
        <end position="198"/>
    </location>
    <ligand>
        <name>substrate</name>
    </ligand>
</feature>
<evidence type="ECO:0000313" key="8">
    <source>
        <dbReference type="EMBL" id="AHI53487.1"/>
    </source>
</evidence>
<dbReference type="KEGG" id="ssab:SSABA_v1c00750"/>
<dbReference type="GO" id="GO:0043527">
    <property type="term" value="C:tRNA methyltransferase complex"/>
    <property type="evidence" value="ECO:0007669"/>
    <property type="project" value="TreeGrafter"/>
</dbReference>
<evidence type="ECO:0000313" key="9">
    <source>
        <dbReference type="Proteomes" id="UP000019265"/>
    </source>
</evidence>
<comment type="pathway">
    <text evidence="7">tRNA modification; N(7)-methylguanine-tRNA biosynthesis.</text>
</comment>
<dbReference type="Proteomes" id="UP000019265">
    <property type="component" value="Chromosome"/>
</dbReference>
<dbReference type="PROSITE" id="PS51625">
    <property type="entry name" value="SAM_MT_TRMB"/>
    <property type="match status" value="1"/>
</dbReference>
<dbReference type="Pfam" id="PF02390">
    <property type="entry name" value="Methyltransf_4"/>
    <property type="match status" value="1"/>
</dbReference>
<dbReference type="InterPro" id="IPR003358">
    <property type="entry name" value="tRNA_(Gua-N-7)_MeTrfase_Trmb"/>
</dbReference>